<feature type="region of interest" description="Disordered" evidence="1">
    <location>
        <begin position="125"/>
        <end position="144"/>
    </location>
</feature>
<organism evidence="2 3">
    <name type="scientific">Psilocybe cyanescens</name>
    <dbReference type="NCBI Taxonomy" id="93625"/>
    <lineage>
        <taxon>Eukaryota</taxon>
        <taxon>Fungi</taxon>
        <taxon>Dikarya</taxon>
        <taxon>Basidiomycota</taxon>
        <taxon>Agaricomycotina</taxon>
        <taxon>Agaricomycetes</taxon>
        <taxon>Agaricomycetidae</taxon>
        <taxon>Agaricales</taxon>
        <taxon>Agaricineae</taxon>
        <taxon>Strophariaceae</taxon>
        <taxon>Psilocybe</taxon>
    </lineage>
</organism>
<gene>
    <name evidence="2" type="ORF">CVT25_009490</name>
</gene>
<feature type="compositionally biased region" description="Low complexity" evidence="1">
    <location>
        <begin position="548"/>
        <end position="561"/>
    </location>
</feature>
<evidence type="ECO:0000256" key="1">
    <source>
        <dbReference type="SAM" id="MobiDB-lite"/>
    </source>
</evidence>
<dbReference type="Proteomes" id="UP000283269">
    <property type="component" value="Unassembled WGS sequence"/>
</dbReference>
<protein>
    <submittedName>
        <fullName evidence="2">Uncharacterized protein</fullName>
    </submittedName>
</protein>
<feature type="region of interest" description="Disordered" evidence="1">
    <location>
        <begin position="261"/>
        <end position="324"/>
    </location>
</feature>
<dbReference type="OrthoDB" id="3269282at2759"/>
<name>A0A409XAL8_PSICY</name>
<dbReference type="EMBL" id="NHYD01002198">
    <property type="protein sequence ID" value="PPQ87838.1"/>
    <property type="molecule type" value="Genomic_DNA"/>
</dbReference>
<feature type="compositionally biased region" description="Low complexity" evidence="1">
    <location>
        <begin position="344"/>
        <end position="360"/>
    </location>
</feature>
<feature type="compositionally biased region" description="Low complexity" evidence="1">
    <location>
        <begin position="382"/>
        <end position="392"/>
    </location>
</feature>
<dbReference type="InParanoid" id="A0A409XAL8"/>
<dbReference type="AlphaFoldDB" id="A0A409XAL8"/>
<keyword evidence="3" id="KW-1185">Reference proteome</keyword>
<sequence>METATIVQASSMMGDFMLPGMSAPEADGSGRVVRFDNECVLIPEALQKRSSLMMTKSYSLPLWKRKGQQAESDAEDATAGSPAPEDSRVVIKVPIPLFRRRSSRSPSRGRSSSLSPVITKRPPSCLVYRSPSTSPTLMPLSPVRRPSLPIYHRRDDAATVPLRPCCEACEHTMEESLREGENWQEKFTRGAKRRRSSSLDNNDINGLFRLPTHTRNASFSKEFSVLSACLDDVAESSRYGAKTAFSLTVDEVDKRRKSIDANRESLEPFHAPGASSTAGAAFSSLSPGSPYSGSPRYPRSLGRDRDSSSIISSNSTMDELMPDILDPRHRLRSSPIEEEDEAQLFPLPSPRRSPSGTPSPRLSPVPSPRISSSGLPAGVTLSASSSRESVASKMGSSQESLLKASFSRKPSGSPGTSPNSLPRSPSPLALSAVPGAADDLDVVPMKRLSLHGLNIPPAPTASERAASGSVSPKGPRPSLFATATKTPVKDTPTPAPVPESSTFISQGSVPSKPLAPLRLSIAPESTPSSRSSPIPIPIAKSKQHESSVAKASASSPQSPHHSFFHSHMHSSTATSPAHAGSSTSPVRGQGQQKRKLSFSAPFIRAGEALRDASVDALKGVSSMSGTAI</sequence>
<feature type="compositionally biased region" description="Low complexity" evidence="1">
    <location>
        <begin position="520"/>
        <end position="533"/>
    </location>
</feature>
<feature type="compositionally biased region" description="Low complexity" evidence="1">
    <location>
        <begin position="130"/>
        <end position="142"/>
    </location>
</feature>
<feature type="compositionally biased region" description="Low complexity" evidence="1">
    <location>
        <begin position="569"/>
        <end position="585"/>
    </location>
</feature>
<reference evidence="2 3" key="1">
    <citation type="journal article" date="2018" name="Evol. Lett.">
        <title>Horizontal gene cluster transfer increased hallucinogenic mushroom diversity.</title>
        <authorList>
            <person name="Reynolds H.T."/>
            <person name="Vijayakumar V."/>
            <person name="Gluck-Thaler E."/>
            <person name="Korotkin H.B."/>
            <person name="Matheny P.B."/>
            <person name="Slot J.C."/>
        </authorList>
    </citation>
    <scope>NUCLEOTIDE SEQUENCE [LARGE SCALE GENOMIC DNA]</scope>
    <source>
        <strain evidence="2 3">2631</strain>
    </source>
</reference>
<dbReference type="STRING" id="93625.A0A409XAL8"/>
<proteinExistence type="predicted"/>
<feature type="compositionally biased region" description="Low complexity" evidence="1">
    <location>
        <begin position="417"/>
        <end position="432"/>
    </location>
</feature>
<feature type="compositionally biased region" description="Polar residues" evidence="1">
    <location>
        <begin position="499"/>
        <end position="509"/>
    </location>
</feature>
<feature type="compositionally biased region" description="Low complexity" evidence="1">
    <location>
        <begin position="271"/>
        <end position="300"/>
    </location>
</feature>
<dbReference type="FunCoup" id="A0A409XAL8">
    <property type="interactions" value="1"/>
</dbReference>
<comment type="caution">
    <text evidence="2">The sequence shown here is derived from an EMBL/GenBank/DDBJ whole genome shotgun (WGS) entry which is preliminary data.</text>
</comment>
<accession>A0A409XAL8</accession>
<feature type="region of interest" description="Disordered" evidence="1">
    <location>
        <begin position="451"/>
        <end position="598"/>
    </location>
</feature>
<evidence type="ECO:0000313" key="3">
    <source>
        <dbReference type="Proteomes" id="UP000283269"/>
    </source>
</evidence>
<evidence type="ECO:0000313" key="2">
    <source>
        <dbReference type="EMBL" id="PPQ87838.1"/>
    </source>
</evidence>
<feature type="region of interest" description="Disordered" evidence="1">
    <location>
        <begin position="336"/>
        <end position="432"/>
    </location>
</feature>